<comment type="caution">
    <text evidence="1">The sequence shown here is derived from an EMBL/GenBank/DDBJ whole genome shotgun (WGS) entry which is preliminary data.</text>
</comment>
<organism evidence="1 2">
    <name type="scientific">Amycolatopsis deserti</name>
    <dbReference type="NCBI Taxonomy" id="185696"/>
    <lineage>
        <taxon>Bacteria</taxon>
        <taxon>Bacillati</taxon>
        <taxon>Actinomycetota</taxon>
        <taxon>Actinomycetes</taxon>
        <taxon>Pseudonocardiales</taxon>
        <taxon>Pseudonocardiaceae</taxon>
        <taxon>Amycolatopsis</taxon>
    </lineage>
</organism>
<protein>
    <recommendedName>
        <fullName evidence="3">RNA polymerase subunit sigma-70</fullName>
    </recommendedName>
</protein>
<gene>
    <name evidence="1" type="ORF">GCM10017786_02920</name>
</gene>
<name>A0ABQ3IAM7_9PSEU</name>
<reference evidence="2" key="1">
    <citation type="journal article" date="2019" name="Int. J. Syst. Evol. Microbiol.">
        <title>The Global Catalogue of Microorganisms (GCM) 10K type strain sequencing project: providing services to taxonomists for standard genome sequencing and annotation.</title>
        <authorList>
            <consortium name="The Broad Institute Genomics Platform"/>
            <consortium name="The Broad Institute Genome Sequencing Center for Infectious Disease"/>
            <person name="Wu L."/>
            <person name="Ma J."/>
        </authorList>
    </citation>
    <scope>NUCLEOTIDE SEQUENCE [LARGE SCALE GENOMIC DNA]</scope>
    <source>
        <strain evidence="2">CGMCC 4.7677</strain>
    </source>
</reference>
<dbReference type="EMBL" id="BNAU01000001">
    <property type="protein sequence ID" value="GHE77048.1"/>
    <property type="molecule type" value="Genomic_DNA"/>
</dbReference>
<evidence type="ECO:0008006" key="3">
    <source>
        <dbReference type="Google" id="ProtNLM"/>
    </source>
</evidence>
<dbReference type="Proteomes" id="UP000605897">
    <property type="component" value="Unassembled WGS sequence"/>
</dbReference>
<accession>A0ABQ3IAM7</accession>
<evidence type="ECO:0000313" key="1">
    <source>
        <dbReference type="EMBL" id="GHE77048.1"/>
    </source>
</evidence>
<sequence length="67" mass="6749">MSGSDDSRAAALRRLPAVYSLALRLRDAGLPEHLIAESVGVEPEAVGPLLAVAEAKLAALGGEDGPG</sequence>
<keyword evidence="2" id="KW-1185">Reference proteome</keyword>
<proteinExistence type="predicted"/>
<evidence type="ECO:0000313" key="2">
    <source>
        <dbReference type="Proteomes" id="UP000605897"/>
    </source>
</evidence>
<dbReference type="RefSeq" id="WP_191242655.1">
    <property type="nucleotide sequence ID" value="NZ_BNAU01000001.1"/>
</dbReference>